<dbReference type="GO" id="GO:0051087">
    <property type="term" value="F:protein-folding chaperone binding"/>
    <property type="evidence" value="ECO:0007669"/>
    <property type="project" value="InterPro"/>
</dbReference>
<evidence type="ECO:0000256" key="5">
    <source>
        <dbReference type="ARBA" id="ARBA00023016"/>
    </source>
</evidence>
<evidence type="ECO:0000256" key="10">
    <source>
        <dbReference type="HAMAP-Rule" id="MF_01151"/>
    </source>
</evidence>
<reference evidence="14" key="1">
    <citation type="submission" date="2023-07" db="EMBL/GenBank/DDBJ databases">
        <title>Sequencing the genomes of 1000 actinobacteria strains.</title>
        <authorList>
            <person name="Klenk H.-P."/>
        </authorList>
    </citation>
    <scope>NUCLEOTIDE SEQUENCE</scope>
    <source>
        <strain evidence="14">DSM 13988</strain>
    </source>
</reference>
<evidence type="ECO:0000256" key="13">
    <source>
        <dbReference type="SAM" id="MobiDB-lite"/>
    </source>
</evidence>
<sequence>MPHHGNEAEHENPVTPEGSAAGSESGAEYSAPEGTAGENTEGDALDQVEDILNSASLEDESTDAPASEAPANDEAAELRSDLLRLQAEYVNYRKRVERDRAVAGENATIAALQALLPVLDDIEAARQHGDLEEGPFASISKKLDAALAGLGLESINETGVPFDPNVHEALMQVPNPEVPEDHVAQILRVGYRKGERVLRAAQVIVSTGE</sequence>
<dbReference type="SUPFAM" id="SSF58014">
    <property type="entry name" value="Coiled-coil domain of nucleotide exchange factor GrpE"/>
    <property type="match status" value="1"/>
</dbReference>
<dbReference type="GO" id="GO:0051082">
    <property type="term" value="F:unfolded protein binding"/>
    <property type="evidence" value="ECO:0007669"/>
    <property type="project" value="TreeGrafter"/>
</dbReference>
<dbReference type="PANTHER" id="PTHR21237:SF23">
    <property type="entry name" value="GRPE PROTEIN HOMOLOG, MITOCHONDRIAL"/>
    <property type="match status" value="1"/>
</dbReference>
<gene>
    <name evidence="10" type="primary">grpE</name>
    <name evidence="14" type="ORF">J2S35_001244</name>
</gene>
<dbReference type="Pfam" id="PF01025">
    <property type="entry name" value="GrpE"/>
    <property type="match status" value="1"/>
</dbReference>
<evidence type="ECO:0000256" key="3">
    <source>
        <dbReference type="ARBA" id="ARBA00011738"/>
    </source>
</evidence>
<dbReference type="InterPro" id="IPR000740">
    <property type="entry name" value="GrpE"/>
</dbReference>
<evidence type="ECO:0000256" key="12">
    <source>
        <dbReference type="RuleBase" id="RU004478"/>
    </source>
</evidence>
<dbReference type="PANTHER" id="PTHR21237">
    <property type="entry name" value="GRPE PROTEIN"/>
    <property type="match status" value="1"/>
</dbReference>
<dbReference type="PROSITE" id="PS01071">
    <property type="entry name" value="GRPE"/>
    <property type="match status" value="1"/>
</dbReference>
<dbReference type="SUPFAM" id="SSF51064">
    <property type="entry name" value="Head domain of nucleotide exchange factor GrpE"/>
    <property type="match status" value="1"/>
</dbReference>
<feature type="compositionally biased region" description="Acidic residues" evidence="13">
    <location>
        <begin position="40"/>
        <end position="49"/>
    </location>
</feature>
<keyword evidence="5 10" id="KW-0346">Stress response</keyword>
<accession>A0AAE3YF80</accession>
<dbReference type="PRINTS" id="PR00773">
    <property type="entry name" value="GRPEPROTEIN"/>
</dbReference>
<keyword evidence="15" id="KW-1185">Reference proteome</keyword>
<evidence type="ECO:0000256" key="9">
    <source>
        <dbReference type="ARBA" id="ARBA00076414"/>
    </source>
</evidence>
<dbReference type="GO" id="GO:0000774">
    <property type="term" value="F:adenyl-nucleotide exchange factor activity"/>
    <property type="evidence" value="ECO:0007669"/>
    <property type="project" value="InterPro"/>
</dbReference>
<comment type="caution">
    <text evidence="14">The sequence shown here is derived from an EMBL/GenBank/DDBJ whole genome shotgun (WGS) entry which is preliminary data.</text>
</comment>
<evidence type="ECO:0000256" key="11">
    <source>
        <dbReference type="RuleBase" id="RU000639"/>
    </source>
</evidence>
<dbReference type="EMBL" id="JAVDUI010000001">
    <property type="protein sequence ID" value="MDR6892304.1"/>
    <property type="molecule type" value="Genomic_DNA"/>
</dbReference>
<evidence type="ECO:0000256" key="2">
    <source>
        <dbReference type="ARBA" id="ARBA00009054"/>
    </source>
</evidence>
<organism evidence="14 15">
    <name type="scientific">Falsarthrobacter nasiphocae</name>
    <dbReference type="NCBI Taxonomy" id="189863"/>
    <lineage>
        <taxon>Bacteria</taxon>
        <taxon>Bacillati</taxon>
        <taxon>Actinomycetota</taxon>
        <taxon>Actinomycetes</taxon>
        <taxon>Micrococcales</taxon>
        <taxon>Micrococcaceae</taxon>
        <taxon>Falsarthrobacter</taxon>
    </lineage>
</organism>
<feature type="compositionally biased region" description="Basic and acidic residues" evidence="13">
    <location>
        <begin position="1"/>
        <end position="12"/>
    </location>
</feature>
<keyword evidence="6 10" id="KW-0143">Chaperone</keyword>
<name>A0AAE3YF80_9MICC</name>
<comment type="function">
    <text evidence="7 10 11">Participates actively in the response to hyperosmotic and heat shock by preventing the aggregation of stress-denatured proteins, in association with DnaK and GrpE. It is the nucleotide exchange factor for DnaK and may function as a thermosensor. Unfolded proteins bind initially to DnaJ; upon interaction with the DnaJ-bound protein, DnaK hydrolyzes its bound ATP, resulting in the formation of a stable complex. GrpE releases ADP from DnaK; ATP binding to DnaK triggers the release of the substrate protein, thus completing the reaction cycle. Several rounds of ATP-dependent interactions between DnaJ, DnaK and GrpE are required for fully efficient folding.</text>
</comment>
<evidence type="ECO:0000313" key="14">
    <source>
        <dbReference type="EMBL" id="MDR6892304.1"/>
    </source>
</evidence>
<feature type="region of interest" description="Disordered" evidence="13">
    <location>
        <begin position="1"/>
        <end position="75"/>
    </location>
</feature>
<feature type="compositionally biased region" description="Low complexity" evidence="13">
    <location>
        <begin position="16"/>
        <end position="34"/>
    </location>
</feature>
<evidence type="ECO:0000313" key="15">
    <source>
        <dbReference type="Proteomes" id="UP001247307"/>
    </source>
</evidence>
<dbReference type="InterPro" id="IPR009012">
    <property type="entry name" value="GrpE_head"/>
</dbReference>
<dbReference type="AlphaFoldDB" id="A0AAE3YF80"/>
<evidence type="ECO:0000256" key="7">
    <source>
        <dbReference type="ARBA" id="ARBA00053401"/>
    </source>
</evidence>
<dbReference type="Gene3D" id="2.30.22.10">
    <property type="entry name" value="Head domain of nucleotide exchange factor GrpE"/>
    <property type="match status" value="1"/>
</dbReference>
<dbReference type="Gene3D" id="3.90.20.20">
    <property type="match status" value="1"/>
</dbReference>
<dbReference type="HAMAP" id="MF_01151">
    <property type="entry name" value="GrpE"/>
    <property type="match status" value="1"/>
</dbReference>
<keyword evidence="4 10" id="KW-0963">Cytoplasm</keyword>
<proteinExistence type="inferred from homology"/>
<evidence type="ECO:0000256" key="8">
    <source>
        <dbReference type="ARBA" id="ARBA00072274"/>
    </source>
</evidence>
<comment type="subcellular location">
    <subcellularLocation>
        <location evidence="1 10">Cytoplasm</location>
    </subcellularLocation>
</comment>
<protein>
    <recommendedName>
        <fullName evidence="8 10">Protein GrpE</fullName>
    </recommendedName>
    <alternativeName>
        <fullName evidence="9 10">HSP-70 cofactor</fullName>
    </alternativeName>
</protein>
<comment type="similarity">
    <text evidence="2 10 12">Belongs to the GrpE family.</text>
</comment>
<dbReference type="CDD" id="cd00446">
    <property type="entry name" value="GrpE"/>
    <property type="match status" value="1"/>
</dbReference>
<dbReference type="RefSeq" id="WP_309851098.1">
    <property type="nucleotide sequence ID" value="NZ_BAAAIU010000003.1"/>
</dbReference>
<evidence type="ECO:0000256" key="1">
    <source>
        <dbReference type="ARBA" id="ARBA00004496"/>
    </source>
</evidence>
<dbReference type="GO" id="GO:0042803">
    <property type="term" value="F:protein homodimerization activity"/>
    <property type="evidence" value="ECO:0007669"/>
    <property type="project" value="InterPro"/>
</dbReference>
<dbReference type="InterPro" id="IPR013805">
    <property type="entry name" value="GrpE_CC"/>
</dbReference>
<evidence type="ECO:0000256" key="4">
    <source>
        <dbReference type="ARBA" id="ARBA00022490"/>
    </source>
</evidence>
<dbReference type="GO" id="GO:0005737">
    <property type="term" value="C:cytoplasm"/>
    <property type="evidence" value="ECO:0007669"/>
    <property type="project" value="UniProtKB-SubCell"/>
</dbReference>
<dbReference type="GO" id="GO:0006457">
    <property type="term" value="P:protein folding"/>
    <property type="evidence" value="ECO:0007669"/>
    <property type="project" value="InterPro"/>
</dbReference>
<comment type="subunit">
    <text evidence="3 10">Homodimer.</text>
</comment>
<dbReference type="Proteomes" id="UP001247307">
    <property type="component" value="Unassembled WGS sequence"/>
</dbReference>
<dbReference type="FunFam" id="2.30.22.10:FF:000001">
    <property type="entry name" value="Protein GrpE"/>
    <property type="match status" value="1"/>
</dbReference>
<evidence type="ECO:0000256" key="6">
    <source>
        <dbReference type="ARBA" id="ARBA00023186"/>
    </source>
</evidence>